<dbReference type="SUPFAM" id="SSF48452">
    <property type="entry name" value="TPR-like"/>
    <property type="match status" value="1"/>
</dbReference>
<feature type="signal peptide" evidence="1">
    <location>
        <begin position="1"/>
        <end position="19"/>
    </location>
</feature>
<keyword evidence="3" id="KW-1185">Reference proteome</keyword>
<evidence type="ECO:0000313" key="3">
    <source>
        <dbReference type="Proteomes" id="UP000245647"/>
    </source>
</evidence>
<dbReference type="EMBL" id="QEAS01000012">
    <property type="protein sequence ID" value="PWG79752.1"/>
    <property type="molecule type" value="Genomic_DNA"/>
</dbReference>
<dbReference type="OrthoDB" id="789253at2"/>
<dbReference type="InterPro" id="IPR011990">
    <property type="entry name" value="TPR-like_helical_dom_sf"/>
</dbReference>
<sequence>MKFLPGLILLSIIWSNAPANILSNNRDLKEKASGDSVFNKVSYSLWRGMSLAAVAPGEAVKNYRTALLSSKKTGKAEEAAIRTEMGKLLVHLDRKDAIAQLAKASALYSQINNVPEFTFTTNLLANLYLKNGQFQESLKRYSDLYKVQSKSGEAVLAGNTASRIADLYAGKKLYKEAFNYADIAKNEYEKVCRRDSLGSIYYKIAEIKKQQNKPKLSEFYIIHKALPFYSSADHFKGRLKCFNFLADMYMDQKRYSEAKWFYLQANTQSKSIKDTVSTIASLHQLSVLKAITGHYILAKQDLAEAEFLSKEGELEYLDRRFKTRYPALIRKIDLKTVTVDGDVVVKKEVAKQKTRSSFVLAD</sequence>
<dbReference type="AlphaFoldDB" id="A0A2U2PEJ8"/>
<gene>
    <name evidence="2" type="ORF">DDR33_15165</name>
</gene>
<feature type="chain" id="PRO_5015675384" description="MalT-like TPR region domain-containing protein" evidence="1">
    <location>
        <begin position="20"/>
        <end position="362"/>
    </location>
</feature>
<dbReference type="RefSeq" id="WP_109416651.1">
    <property type="nucleotide sequence ID" value="NZ_QEAS01000012.1"/>
</dbReference>
<evidence type="ECO:0000313" key="2">
    <source>
        <dbReference type="EMBL" id="PWG79752.1"/>
    </source>
</evidence>
<accession>A0A2U2PEJ8</accession>
<evidence type="ECO:0008006" key="4">
    <source>
        <dbReference type="Google" id="ProtNLM"/>
    </source>
</evidence>
<keyword evidence="1" id="KW-0732">Signal</keyword>
<proteinExistence type="predicted"/>
<dbReference type="Proteomes" id="UP000245647">
    <property type="component" value="Unassembled WGS sequence"/>
</dbReference>
<evidence type="ECO:0000256" key="1">
    <source>
        <dbReference type="SAM" id="SignalP"/>
    </source>
</evidence>
<comment type="caution">
    <text evidence="2">The sequence shown here is derived from an EMBL/GenBank/DDBJ whole genome shotgun (WGS) entry which is preliminary data.</text>
</comment>
<name>A0A2U2PEJ8_9SPHI</name>
<dbReference type="Gene3D" id="1.25.40.10">
    <property type="entry name" value="Tetratricopeptide repeat domain"/>
    <property type="match status" value="2"/>
</dbReference>
<protein>
    <recommendedName>
        <fullName evidence="4">MalT-like TPR region domain-containing protein</fullName>
    </recommendedName>
</protein>
<organism evidence="2 3">
    <name type="scientific">Pararcticibacter amylolyticus</name>
    <dbReference type="NCBI Taxonomy" id="2173175"/>
    <lineage>
        <taxon>Bacteria</taxon>
        <taxon>Pseudomonadati</taxon>
        <taxon>Bacteroidota</taxon>
        <taxon>Sphingobacteriia</taxon>
        <taxon>Sphingobacteriales</taxon>
        <taxon>Sphingobacteriaceae</taxon>
        <taxon>Pararcticibacter</taxon>
    </lineage>
</organism>
<reference evidence="2 3" key="1">
    <citation type="submission" date="2018-04" db="EMBL/GenBank/DDBJ databases">
        <title>Pedobacter chongqingensis sp. nov., isolated from a rottenly hemp rope.</title>
        <authorList>
            <person name="Cai Y."/>
        </authorList>
    </citation>
    <scope>NUCLEOTIDE SEQUENCE [LARGE SCALE GENOMIC DNA]</scope>
    <source>
        <strain evidence="2 3">FJ4-8</strain>
    </source>
</reference>